<feature type="signal peptide" evidence="2">
    <location>
        <begin position="1"/>
        <end position="20"/>
    </location>
</feature>
<reference evidence="3" key="1">
    <citation type="submission" date="2023-07" db="EMBL/GenBank/DDBJ databases">
        <title>Chromosome-level genome assembly of Artemia franciscana.</title>
        <authorList>
            <person name="Jo E."/>
        </authorList>
    </citation>
    <scope>NUCLEOTIDE SEQUENCE</scope>
    <source>
        <tissue evidence="3">Whole body</tissue>
    </source>
</reference>
<proteinExistence type="predicted"/>
<feature type="chain" id="PRO_5041641450" evidence="2">
    <location>
        <begin position="21"/>
        <end position="165"/>
    </location>
</feature>
<dbReference type="AlphaFoldDB" id="A0AA88L511"/>
<organism evidence="3 4">
    <name type="scientific">Artemia franciscana</name>
    <name type="common">Brine shrimp</name>
    <name type="synonym">Artemia sanfranciscana</name>
    <dbReference type="NCBI Taxonomy" id="6661"/>
    <lineage>
        <taxon>Eukaryota</taxon>
        <taxon>Metazoa</taxon>
        <taxon>Ecdysozoa</taxon>
        <taxon>Arthropoda</taxon>
        <taxon>Crustacea</taxon>
        <taxon>Branchiopoda</taxon>
        <taxon>Anostraca</taxon>
        <taxon>Artemiidae</taxon>
        <taxon>Artemia</taxon>
    </lineage>
</organism>
<protein>
    <submittedName>
        <fullName evidence="3">Uncharacterized protein</fullName>
    </submittedName>
</protein>
<comment type="caution">
    <text evidence="3">The sequence shown here is derived from an EMBL/GenBank/DDBJ whole genome shotgun (WGS) entry which is preliminary data.</text>
</comment>
<evidence type="ECO:0000313" key="3">
    <source>
        <dbReference type="EMBL" id="KAK2712976.1"/>
    </source>
</evidence>
<accession>A0AA88L511</accession>
<feature type="compositionally biased region" description="Basic and acidic residues" evidence="1">
    <location>
        <begin position="150"/>
        <end position="165"/>
    </location>
</feature>
<name>A0AA88L511_ARTSF</name>
<keyword evidence="4" id="KW-1185">Reference proteome</keyword>
<feature type="non-terminal residue" evidence="3">
    <location>
        <position position="165"/>
    </location>
</feature>
<evidence type="ECO:0000313" key="4">
    <source>
        <dbReference type="Proteomes" id="UP001187531"/>
    </source>
</evidence>
<sequence>MILLIQVVFIFGTICKIVGGDVTSFINLSKKDLLQALSKVNSSLHDICHYCSSNAECSSNCCAPIQGKLEPIYAFCRIQNDSVIPCLSDNVAVNFDATGIRFKKLCFSLKLEANKGGKRDTSFPLIKILADDMKDIHSPAPTQPNPLGYKTDKISNNREGLEVSK</sequence>
<dbReference type="Proteomes" id="UP001187531">
    <property type="component" value="Unassembled WGS sequence"/>
</dbReference>
<evidence type="ECO:0000256" key="1">
    <source>
        <dbReference type="SAM" id="MobiDB-lite"/>
    </source>
</evidence>
<gene>
    <name evidence="3" type="ORF">QYM36_011614</name>
</gene>
<evidence type="ECO:0000256" key="2">
    <source>
        <dbReference type="SAM" id="SignalP"/>
    </source>
</evidence>
<dbReference type="EMBL" id="JAVRJZ010000015">
    <property type="protein sequence ID" value="KAK2712976.1"/>
    <property type="molecule type" value="Genomic_DNA"/>
</dbReference>
<keyword evidence="2" id="KW-0732">Signal</keyword>
<feature type="region of interest" description="Disordered" evidence="1">
    <location>
        <begin position="137"/>
        <end position="165"/>
    </location>
</feature>